<organism evidence="5 6">
    <name type="scientific">Entamoeba histolytica</name>
    <dbReference type="NCBI Taxonomy" id="5759"/>
    <lineage>
        <taxon>Eukaryota</taxon>
        <taxon>Amoebozoa</taxon>
        <taxon>Evosea</taxon>
        <taxon>Archamoebae</taxon>
        <taxon>Mastigamoebida</taxon>
        <taxon>Entamoebidae</taxon>
        <taxon>Entamoeba</taxon>
    </lineage>
</organism>
<dbReference type="InterPro" id="IPR038562">
    <property type="entry name" value="Ribosomal_eL34_C_sf"/>
</dbReference>
<dbReference type="AlphaFoldDB" id="A0A5K1U7K2"/>
<dbReference type="VEuPathDB" id="AmoebaDB:EHI7A_027280"/>
<accession>A0A5K1U7K2</accession>
<dbReference type="Gene3D" id="6.20.340.10">
    <property type="match status" value="1"/>
</dbReference>
<dbReference type="Proteomes" id="UP000078387">
    <property type="component" value="Unassembled WGS sequence"/>
</dbReference>
<name>A0A5K1U7K2_ENTHI</name>
<evidence type="ECO:0000313" key="5">
    <source>
        <dbReference type="EMBL" id="GAT97303.1"/>
    </source>
</evidence>
<dbReference type="InterPro" id="IPR008195">
    <property type="entry name" value="Ribosomal_eL34"/>
</dbReference>
<feature type="compositionally biased region" description="Basic and acidic residues" evidence="4">
    <location>
        <begin position="128"/>
        <end position="137"/>
    </location>
</feature>
<protein>
    <submittedName>
        <fullName evidence="5">60S ribosomal protein L34</fullName>
    </submittedName>
</protein>
<dbReference type="VEuPathDB" id="AmoebaDB:KM1_059440"/>
<comment type="caution">
    <text evidence="5">The sequence shown here is derived from an EMBL/GenBank/DDBJ whole genome shotgun (WGS) entry which is preliminary data.</text>
</comment>
<dbReference type="VEuPathDB" id="AmoebaDB:EHI5A_049840"/>
<feature type="region of interest" description="Disordered" evidence="4">
    <location>
        <begin position="112"/>
        <end position="137"/>
    </location>
</feature>
<comment type="similarity">
    <text evidence="1">Belongs to the eukaryotic ribosomal protein eL34 family.</text>
</comment>
<evidence type="ECO:0000313" key="6">
    <source>
        <dbReference type="Proteomes" id="UP000078387"/>
    </source>
</evidence>
<keyword evidence="2 5" id="KW-0689">Ribosomal protein</keyword>
<keyword evidence="3" id="KW-0687">Ribonucleoprotein</keyword>
<dbReference type="Gene3D" id="6.20.370.70">
    <property type="match status" value="1"/>
</dbReference>
<evidence type="ECO:0000256" key="4">
    <source>
        <dbReference type="SAM" id="MobiDB-lite"/>
    </source>
</evidence>
<dbReference type="OMA" id="RCHKCVR"/>
<proteinExistence type="inferred from homology"/>
<dbReference type="PRINTS" id="PR01250">
    <property type="entry name" value="RIBOSOMALL34"/>
</dbReference>
<dbReference type="VEuPathDB" id="AmoebaDB:EHI8A_074870"/>
<dbReference type="VEuPathDB" id="AmoebaDB:EHI_189940"/>
<dbReference type="GO" id="GO:0005840">
    <property type="term" value="C:ribosome"/>
    <property type="evidence" value="ECO:0007669"/>
    <property type="project" value="UniProtKB-KW"/>
</dbReference>
<dbReference type="GO" id="GO:1990904">
    <property type="term" value="C:ribonucleoprotein complex"/>
    <property type="evidence" value="ECO:0007669"/>
    <property type="project" value="UniProtKB-KW"/>
</dbReference>
<reference evidence="5 6" key="1">
    <citation type="submission" date="2016-05" db="EMBL/GenBank/DDBJ databases">
        <title>First whole genome sequencing of Entamoeba histolytica HM1:IMSS-clone-6.</title>
        <authorList>
            <person name="Mukherjee Avik.K."/>
            <person name="Izumyama S."/>
            <person name="Nakada-Tsukui K."/>
            <person name="Nozaki T."/>
        </authorList>
    </citation>
    <scope>NUCLEOTIDE SEQUENCE [LARGE SCALE GENOMIC DNA]</scope>
    <source>
        <strain evidence="5 6">HM1:IMSS clone 6</strain>
    </source>
</reference>
<evidence type="ECO:0000256" key="3">
    <source>
        <dbReference type="ARBA" id="ARBA00023274"/>
    </source>
</evidence>
<evidence type="ECO:0000256" key="2">
    <source>
        <dbReference type="ARBA" id="ARBA00022980"/>
    </source>
</evidence>
<dbReference type="GO" id="GO:0003735">
    <property type="term" value="F:structural constituent of ribosome"/>
    <property type="evidence" value="ECO:0007669"/>
    <property type="project" value="InterPro"/>
</dbReference>
<dbReference type="GO" id="GO:0006412">
    <property type="term" value="P:translation"/>
    <property type="evidence" value="ECO:0007669"/>
    <property type="project" value="InterPro"/>
</dbReference>
<dbReference type="PANTHER" id="PTHR10759">
    <property type="entry name" value="60S RIBOSOMAL PROTEIN L34"/>
    <property type="match status" value="1"/>
</dbReference>
<gene>
    <name evidence="5" type="ORF">CL6EHI_189940</name>
</gene>
<sequence length="137" mass="15480">MAVRVTYVRKHSYNTKSNGIRIVKTAGGKMTVQHRQKISNGVKCGDCGCVLAGIRHIRPHQYGWLGKSKRTVTRAYGGVRCHKCVQKKILRAFLINEHNLIKLAAAKSNLENKQNVKEDKKKATKTIKKADKKNQKK</sequence>
<dbReference type="Pfam" id="PF01199">
    <property type="entry name" value="Ribosomal_L34e"/>
    <property type="match status" value="1"/>
</dbReference>
<dbReference type="EMBL" id="BDEQ01000001">
    <property type="protein sequence ID" value="GAT97303.1"/>
    <property type="molecule type" value="Genomic_DNA"/>
</dbReference>
<evidence type="ECO:0000256" key="1">
    <source>
        <dbReference type="ARBA" id="ARBA00009875"/>
    </source>
</evidence>